<dbReference type="Proteomes" id="UP000475862">
    <property type="component" value="Unassembled WGS sequence"/>
</dbReference>
<keyword evidence="1" id="KW-1133">Transmembrane helix</keyword>
<feature type="transmembrane region" description="Helical" evidence="1">
    <location>
        <begin position="139"/>
        <end position="159"/>
    </location>
</feature>
<protein>
    <submittedName>
        <fullName evidence="2">Uncharacterized protein</fullName>
    </submittedName>
</protein>
<gene>
    <name evidence="2" type="ORF">AGLY_015354</name>
</gene>
<sequence length="311" mass="36279">MIVNKMVLQTDSGVMKNTRYLSAITAVPVRKKIFNKIVQTNVYIKINNGLKSIANILRNLQDSRLTLTGMSEKSEIPVGQININSITLMNKECILFSWQYNYELRSCIQKYDRLKKINTIYNCHKVGTNKFVNNHFIRILIFSCTFIFMISRVACFITFQDCFVHPQQFYFYLIHSDYLHHRIPSPQLLVPRLLCNLTYALQIHILLPKLVVPIGHSNIFSISSSQAKSTKGSSHTTTSLRFTCIGDKLYQIGYILFLKKNMKYFLSFLVLLEKQLNVELLYRYEKHVECQYDYIIFYNSSTLDKLDSALK</sequence>
<dbReference type="AlphaFoldDB" id="A0A6G0T1T9"/>
<keyword evidence="1" id="KW-0812">Transmembrane</keyword>
<name>A0A6G0T1T9_APHGL</name>
<comment type="caution">
    <text evidence="2">The sequence shown here is derived from an EMBL/GenBank/DDBJ whole genome shotgun (WGS) entry which is preliminary data.</text>
</comment>
<proteinExistence type="predicted"/>
<evidence type="ECO:0000313" key="3">
    <source>
        <dbReference type="Proteomes" id="UP000475862"/>
    </source>
</evidence>
<organism evidence="2 3">
    <name type="scientific">Aphis glycines</name>
    <name type="common">Soybean aphid</name>
    <dbReference type="NCBI Taxonomy" id="307491"/>
    <lineage>
        <taxon>Eukaryota</taxon>
        <taxon>Metazoa</taxon>
        <taxon>Ecdysozoa</taxon>
        <taxon>Arthropoda</taxon>
        <taxon>Hexapoda</taxon>
        <taxon>Insecta</taxon>
        <taxon>Pterygota</taxon>
        <taxon>Neoptera</taxon>
        <taxon>Paraneoptera</taxon>
        <taxon>Hemiptera</taxon>
        <taxon>Sternorrhyncha</taxon>
        <taxon>Aphidomorpha</taxon>
        <taxon>Aphidoidea</taxon>
        <taxon>Aphididae</taxon>
        <taxon>Aphidini</taxon>
        <taxon>Aphis</taxon>
        <taxon>Aphis</taxon>
    </lineage>
</organism>
<evidence type="ECO:0000256" key="1">
    <source>
        <dbReference type="SAM" id="Phobius"/>
    </source>
</evidence>
<accession>A0A6G0T1T9</accession>
<reference evidence="2 3" key="1">
    <citation type="submission" date="2019-08" db="EMBL/GenBank/DDBJ databases">
        <title>The genome of the soybean aphid Biotype 1, its phylome, world population structure and adaptation to the North American continent.</title>
        <authorList>
            <person name="Giordano R."/>
            <person name="Donthu R.K."/>
            <person name="Hernandez A.G."/>
            <person name="Wright C.L."/>
            <person name="Zimin A.V."/>
        </authorList>
    </citation>
    <scope>NUCLEOTIDE SEQUENCE [LARGE SCALE GENOMIC DNA]</scope>
    <source>
        <tissue evidence="2">Whole aphids</tissue>
    </source>
</reference>
<keyword evidence="3" id="KW-1185">Reference proteome</keyword>
<dbReference type="EMBL" id="VYZN01000070">
    <property type="protein sequence ID" value="KAE9524315.1"/>
    <property type="molecule type" value="Genomic_DNA"/>
</dbReference>
<keyword evidence="1" id="KW-0472">Membrane</keyword>
<evidence type="ECO:0000313" key="2">
    <source>
        <dbReference type="EMBL" id="KAE9524315.1"/>
    </source>
</evidence>